<accession>A0A0M0LQN8</accession>
<dbReference type="AlphaFoldDB" id="A0A0M0LQN8"/>
<dbReference type="InterPro" id="IPR027417">
    <property type="entry name" value="P-loop_NTPase"/>
</dbReference>
<feature type="region of interest" description="Disordered" evidence="9">
    <location>
        <begin position="726"/>
        <end position="746"/>
    </location>
</feature>
<evidence type="ECO:0000313" key="12">
    <source>
        <dbReference type="Proteomes" id="UP000037460"/>
    </source>
</evidence>
<keyword evidence="2 6" id="KW-0547">Nucleotide-binding</keyword>
<dbReference type="GO" id="GO:0003777">
    <property type="term" value="F:microtubule motor activity"/>
    <property type="evidence" value="ECO:0007669"/>
    <property type="project" value="InterPro"/>
</dbReference>
<feature type="coiled-coil region" evidence="8">
    <location>
        <begin position="554"/>
        <end position="588"/>
    </location>
</feature>
<name>A0A0M0LQN8_9EUKA</name>
<organism evidence="11 12">
    <name type="scientific">Chrysochromulina tobinii</name>
    <dbReference type="NCBI Taxonomy" id="1460289"/>
    <lineage>
        <taxon>Eukaryota</taxon>
        <taxon>Haptista</taxon>
        <taxon>Haptophyta</taxon>
        <taxon>Prymnesiophyceae</taxon>
        <taxon>Prymnesiales</taxon>
        <taxon>Chrysochromulinaceae</taxon>
        <taxon>Chrysochromulina</taxon>
    </lineage>
</organism>
<dbReference type="PANTHER" id="PTHR47968:SF13">
    <property type="entry name" value="KINESIN-LIKE PROTEIN KIF19 ISOFORM X1"/>
    <property type="match status" value="1"/>
</dbReference>
<keyword evidence="4 8" id="KW-0175">Coiled coil</keyword>
<dbReference type="PRINTS" id="PR00380">
    <property type="entry name" value="KINESINHEAVY"/>
</dbReference>
<dbReference type="PROSITE" id="PS50067">
    <property type="entry name" value="KINESIN_MOTOR_2"/>
    <property type="match status" value="1"/>
</dbReference>
<dbReference type="GO" id="GO:0005874">
    <property type="term" value="C:microtubule"/>
    <property type="evidence" value="ECO:0007669"/>
    <property type="project" value="UniProtKB-KW"/>
</dbReference>
<dbReference type="GO" id="GO:0008017">
    <property type="term" value="F:microtubule binding"/>
    <property type="evidence" value="ECO:0007669"/>
    <property type="project" value="InterPro"/>
</dbReference>
<evidence type="ECO:0000313" key="11">
    <source>
        <dbReference type="EMBL" id="KOO53033.1"/>
    </source>
</evidence>
<feature type="region of interest" description="Disordered" evidence="9">
    <location>
        <begin position="653"/>
        <end position="693"/>
    </location>
</feature>
<dbReference type="GO" id="GO:0007018">
    <property type="term" value="P:microtubule-based movement"/>
    <property type="evidence" value="ECO:0007669"/>
    <property type="project" value="InterPro"/>
</dbReference>
<evidence type="ECO:0000256" key="7">
    <source>
        <dbReference type="RuleBase" id="RU000394"/>
    </source>
</evidence>
<dbReference type="Proteomes" id="UP000037460">
    <property type="component" value="Unassembled WGS sequence"/>
</dbReference>
<feature type="region of interest" description="Disordered" evidence="9">
    <location>
        <begin position="487"/>
        <end position="518"/>
    </location>
</feature>
<proteinExistence type="inferred from homology"/>
<dbReference type="SMART" id="SM00129">
    <property type="entry name" value="KISc"/>
    <property type="match status" value="1"/>
</dbReference>
<evidence type="ECO:0000256" key="3">
    <source>
        <dbReference type="ARBA" id="ARBA00022840"/>
    </source>
</evidence>
<dbReference type="InterPro" id="IPR001752">
    <property type="entry name" value="Kinesin_motor_dom"/>
</dbReference>
<comment type="caution">
    <text evidence="11">The sequence shown here is derived from an EMBL/GenBank/DDBJ whole genome shotgun (WGS) entry which is preliminary data.</text>
</comment>
<dbReference type="PANTHER" id="PTHR47968">
    <property type="entry name" value="CENTROMERE PROTEIN E"/>
    <property type="match status" value="1"/>
</dbReference>
<keyword evidence="1 7" id="KW-0493">Microtubule</keyword>
<keyword evidence="12" id="KW-1185">Reference proteome</keyword>
<evidence type="ECO:0000256" key="2">
    <source>
        <dbReference type="ARBA" id="ARBA00022741"/>
    </source>
</evidence>
<evidence type="ECO:0000256" key="5">
    <source>
        <dbReference type="ARBA" id="ARBA00023175"/>
    </source>
</evidence>
<feature type="region of interest" description="Disordered" evidence="9">
    <location>
        <begin position="767"/>
        <end position="791"/>
    </location>
</feature>
<protein>
    <recommendedName>
        <fullName evidence="7">Kinesin-like protein</fullName>
    </recommendedName>
</protein>
<dbReference type="SUPFAM" id="SSF52540">
    <property type="entry name" value="P-loop containing nucleoside triphosphate hydrolases"/>
    <property type="match status" value="1"/>
</dbReference>
<gene>
    <name evidence="11" type="ORF">Ctob_015291</name>
</gene>
<evidence type="ECO:0000256" key="1">
    <source>
        <dbReference type="ARBA" id="ARBA00022701"/>
    </source>
</evidence>
<evidence type="ECO:0000256" key="8">
    <source>
        <dbReference type="SAM" id="Coils"/>
    </source>
</evidence>
<dbReference type="EMBL" id="JWZX01000412">
    <property type="protein sequence ID" value="KOO53033.1"/>
    <property type="molecule type" value="Genomic_DNA"/>
</dbReference>
<evidence type="ECO:0000256" key="6">
    <source>
        <dbReference type="PROSITE-ProRule" id="PRU00283"/>
    </source>
</evidence>
<dbReference type="PROSITE" id="PS00411">
    <property type="entry name" value="KINESIN_MOTOR_1"/>
    <property type="match status" value="1"/>
</dbReference>
<comment type="similarity">
    <text evidence="6 7">Belongs to the TRAFAC class myosin-kinesin ATPase superfamily. Kinesin family.</text>
</comment>
<sequence>MSVAAAQENIQVAVRIRPATLAERVGSFRHMVKKVDSGILTFDPEETSDGRCDRKSILPDKLRRKRIGMRRCRNLSYAYDHVFDEDCGQSLIFERTTRPLIDFVTQGFAATVFAYGATGSGKTHTMLGSAATGPGVMVLAIEALFDAMHSAEEEHSFALRVSYLEVYNETIRDLLAVPGVTAPPGGLELRHEPTRGVSVCGLTEHEPEHASEVLELIERGNKARCVAETAANAQSSRSHAVLQIRLRRSSRAAGVKDELSLGQLTLIDLAGSERAAVSLNRGSQLKEGANINRSLLALGNCINALSSGKRGCHVPYRDSKLTRLLQDSLGGNCRTVMIATVSPAPAAHEDTHNTLKYAHRAKEIKVAARTRTQTVEYGVSKYQELIANLQDEVRHWKLKSGHRDSLPSALDAPLPGGLLHAPLAPTQVSSTTAATSAVAGIHAGAVVASPVPSHEGAELFAAIDALYTRRASAQQQLWELQQAAVDDVTTDDAPPPPPPPPDEKGEAAADQATRQKSHARVRAQLEAVLVQSDAEEAEVRALLEAVRSPERRAVLHQEMRCRQLQLENAQLQQRLGAATATIAKFTAERSAAARAKEFISMVNAASVTTETAVIPTRRNTIAGSASRPKWNTNTAVPPAFSSAAAVAKFEAAAAEAPRSSRRETVNARPPASAAVVAETPRSSRRETVGTRAAAPREVKTVNVSLTGEAAASATAAVSAAAAVAKVPKENKPPDTSASKPRWNMGASASTAAKAAIGAAAATVPRRLTSAVKGEDTAGKDEPAQRIGMTHI</sequence>
<dbReference type="InterPro" id="IPR027640">
    <property type="entry name" value="Kinesin-like_fam"/>
</dbReference>
<evidence type="ECO:0000256" key="4">
    <source>
        <dbReference type="ARBA" id="ARBA00023054"/>
    </source>
</evidence>
<dbReference type="InterPro" id="IPR036961">
    <property type="entry name" value="Kinesin_motor_dom_sf"/>
</dbReference>
<feature type="compositionally biased region" description="Basic and acidic residues" evidence="9">
    <location>
        <begin position="772"/>
        <end position="783"/>
    </location>
</feature>
<feature type="binding site" evidence="6">
    <location>
        <begin position="116"/>
        <end position="123"/>
    </location>
    <ligand>
        <name>ATP</name>
        <dbReference type="ChEBI" id="CHEBI:30616"/>
    </ligand>
</feature>
<dbReference type="InterPro" id="IPR019821">
    <property type="entry name" value="Kinesin_motor_CS"/>
</dbReference>
<reference evidence="12" key="1">
    <citation type="journal article" date="2015" name="PLoS Genet.">
        <title>Genome Sequence and Transcriptome Analyses of Chrysochromulina tobin: Metabolic Tools for Enhanced Algal Fitness in the Prominent Order Prymnesiales (Haptophyceae).</title>
        <authorList>
            <person name="Hovde B.T."/>
            <person name="Deodato C.R."/>
            <person name="Hunsperger H.M."/>
            <person name="Ryken S.A."/>
            <person name="Yost W."/>
            <person name="Jha R.K."/>
            <person name="Patterson J."/>
            <person name="Monnat R.J. Jr."/>
            <person name="Barlow S.B."/>
            <person name="Starkenburg S.R."/>
            <person name="Cattolico R.A."/>
        </authorList>
    </citation>
    <scope>NUCLEOTIDE SEQUENCE</scope>
    <source>
        <strain evidence="12">CCMP291</strain>
    </source>
</reference>
<dbReference type="GO" id="GO:0005524">
    <property type="term" value="F:ATP binding"/>
    <property type="evidence" value="ECO:0007669"/>
    <property type="project" value="UniProtKB-UniRule"/>
</dbReference>
<dbReference type="OrthoDB" id="3176171at2759"/>
<evidence type="ECO:0000256" key="9">
    <source>
        <dbReference type="SAM" id="MobiDB-lite"/>
    </source>
</evidence>
<keyword evidence="3 6" id="KW-0067">ATP-binding</keyword>
<dbReference type="Pfam" id="PF00225">
    <property type="entry name" value="Kinesin"/>
    <property type="match status" value="1"/>
</dbReference>
<keyword evidence="5 6" id="KW-0505">Motor protein</keyword>
<feature type="domain" description="Kinesin motor" evidence="10">
    <location>
        <begin position="9"/>
        <end position="364"/>
    </location>
</feature>
<evidence type="ECO:0000259" key="10">
    <source>
        <dbReference type="PROSITE" id="PS50067"/>
    </source>
</evidence>
<feature type="compositionally biased region" description="Basic and acidic residues" evidence="9">
    <location>
        <begin position="681"/>
        <end position="693"/>
    </location>
</feature>
<dbReference type="Gene3D" id="3.40.850.10">
    <property type="entry name" value="Kinesin motor domain"/>
    <property type="match status" value="1"/>
</dbReference>